<dbReference type="OrthoDB" id="2254302at2759"/>
<evidence type="ECO:0000256" key="1">
    <source>
        <dbReference type="ARBA" id="ARBA00022679"/>
    </source>
</evidence>
<dbReference type="SUPFAM" id="SSF56672">
    <property type="entry name" value="DNA/RNA polymerases"/>
    <property type="match status" value="1"/>
</dbReference>
<evidence type="ECO:0000259" key="7">
    <source>
        <dbReference type="Pfam" id="PF17917"/>
    </source>
</evidence>
<dbReference type="PANTHER" id="PTHR37984">
    <property type="entry name" value="PROTEIN CBG26694"/>
    <property type="match status" value="1"/>
</dbReference>
<reference evidence="8 9" key="1">
    <citation type="submission" date="2017-01" db="EMBL/GenBank/DDBJ databases">
        <authorList>
            <person name="Mah S.A."/>
            <person name="Swanson W.J."/>
            <person name="Moy G.W."/>
            <person name="Vacquier V.D."/>
        </authorList>
    </citation>
    <scope>NUCLEOTIDE SEQUENCE [LARGE SCALE GENOMIC DNA]</scope>
    <source>
        <strain evidence="8 9">GSMNP</strain>
    </source>
</reference>
<evidence type="ECO:0000313" key="8">
    <source>
        <dbReference type="EMBL" id="OMJ17054.1"/>
    </source>
</evidence>
<keyword evidence="1" id="KW-0808">Transferase</keyword>
<dbReference type="FunFam" id="3.10.20.370:FF:000001">
    <property type="entry name" value="Retrovirus-related Pol polyprotein from transposon 17.6-like protein"/>
    <property type="match status" value="1"/>
</dbReference>
<dbReference type="CDD" id="cd09274">
    <property type="entry name" value="RNase_HI_RT_Ty3"/>
    <property type="match status" value="1"/>
</dbReference>
<sequence length="271" mass="31541">MEDRDTRQVACATPGHLRFNPTQKPIGTQLCYTLTHPSYHPIWDQRFIKTMDASYDGIGAILSQIIDGKENFVYYSSRTLSKAERNYSDTHLEGLGVIYGVKKFQNYVWGRNFKIVTDHSGLIKLIDSKETSGRLARWDMILKEFDYEIVHRKGSKNPADLLSRAPKKPLMINENNEYGSETTDNEKALFSMDFLRYNALKNYILNKEYPVGADENFIEKLQNHSKKYRLINGNLYSYRIKDRLKEVLTQKSAQEIIRLIHEQDHTGIYNT</sequence>
<evidence type="ECO:0000313" key="9">
    <source>
        <dbReference type="Proteomes" id="UP000187283"/>
    </source>
</evidence>
<evidence type="ECO:0000256" key="3">
    <source>
        <dbReference type="ARBA" id="ARBA00022722"/>
    </source>
</evidence>
<evidence type="ECO:0000256" key="2">
    <source>
        <dbReference type="ARBA" id="ARBA00022695"/>
    </source>
</evidence>
<dbReference type="Pfam" id="PF17917">
    <property type="entry name" value="RT_RNaseH"/>
    <property type="match status" value="1"/>
</dbReference>
<feature type="domain" description="Reverse transcriptase RNase H-like" evidence="7">
    <location>
        <begin position="45"/>
        <end position="145"/>
    </location>
</feature>
<keyword evidence="6" id="KW-0695">RNA-directed DNA polymerase</keyword>
<organism evidence="8 9">
    <name type="scientific">Smittium culicis</name>
    <dbReference type="NCBI Taxonomy" id="133412"/>
    <lineage>
        <taxon>Eukaryota</taxon>
        <taxon>Fungi</taxon>
        <taxon>Fungi incertae sedis</taxon>
        <taxon>Zoopagomycota</taxon>
        <taxon>Kickxellomycotina</taxon>
        <taxon>Harpellomycetes</taxon>
        <taxon>Harpellales</taxon>
        <taxon>Legeriomycetaceae</taxon>
        <taxon>Smittium</taxon>
    </lineage>
</organism>
<dbReference type="InterPro" id="IPR041373">
    <property type="entry name" value="RT_RNaseH"/>
</dbReference>
<keyword evidence="4" id="KW-0255">Endonuclease</keyword>
<dbReference type="InterPro" id="IPR043502">
    <property type="entry name" value="DNA/RNA_pol_sf"/>
</dbReference>
<keyword evidence="5" id="KW-0378">Hydrolase</keyword>
<gene>
    <name evidence="8" type="ORF">AYI70_g6213</name>
</gene>
<accession>A0A1R1XR33</accession>
<dbReference type="STRING" id="133412.A0A1R1XR33"/>
<evidence type="ECO:0000256" key="6">
    <source>
        <dbReference type="ARBA" id="ARBA00022918"/>
    </source>
</evidence>
<keyword evidence="3" id="KW-0540">Nuclease</keyword>
<evidence type="ECO:0000256" key="4">
    <source>
        <dbReference type="ARBA" id="ARBA00022759"/>
    </source>
</evidence>
<keyword evidence="9" id="KW-1185">Reference proteome</keyword>
<protein>
    <submittedName>
        <fullName evidence="8">Retrovirus-related Pol polyprotein from transposon</fullName>
    </submittedName>
</protein>
<dbReference type="EMBL" id="LSSN01002151">
    <property type="protein sequence ID" value="OMJ17054.1"/>
    <property type="molecule type" value="Genomic_DNA"/>
</dbReference>
<evidence type="ECO:0000256" key="5">
    <source>
        <dbReference type="ARBA" id="ARBA00022801"/>
    </source>
</evidence>
<dbReference type="InterPro" id="IPR050951">
    <property type="entry name" value="Retrovirus_Pol_polyprotein"/>
</dbReference>
<dbReference type="GO" id="GO:0004519">
    <property type="term" value="F:endonuclease activity"/>
    <property type="evidence" value="ECO:0007669"/>
    <property type="project" value="UniProtKB-KW"/>
</dbReference>
<dbReference type="Proteomes" id="UP000187283">
    <property type="component" value="Unassembled WGS sequence"/>
</dbReference>
<dbReference type="PANTHER" id="PTHR37984:SF5">
    <property type="entry name" value="PROTEIN NYNRIN-LIKE"/>
    <property type="match status" value="1"/>
</dbReference>
<name>A0A1R1XR33_9FUNG</name>
<dbReference type="Gene3D" id="3.10.20.370">
    <property type="match status" value="1"/>
</dbReference>
<keyword evidence="2" id="KW-0548">Nucleotidyltransferase</keyword>
<dbReference type="GO" id="GO:0003964">
    <property type="term" value="F:RNA-directed DNA polymerase activity"/>
    <property type="evidence" value="ECO:0007669"/>
    <property type="project" value="UniProtKB-KW"/>
</dbReference>
<dbReference type="AlphaFoldDB" id="A0A1R1XR33"/>
<comment type="caution">
    <text evidence="8">The sequence shown here is derived from an EMBL/GenBank/DDBJ whole genome shotgun (WGS) entry which is preliminary data.</text>
</comment>
<proteinExistence type="predicted"/>
<dbReference type="GO" id="GO:0016787">
    <property type="term" value="F:hydrolase activity"/>
    <property type="evidence" value="ECO:0007669"/>
    <property type="project" value="UniProtKB-KW"/>
</dbReference>